<evidence type="ECO:0000313" key="3">
    <source>
        <dbReference type="EMBL" id="EKA60712.1"/>
    </source>
</evidence>
<dbReference type="EMBL" id="ALWX01000050">
    <property type="protein sequence ID" value="EKA60712.1"/>
    <property type="molecule type" value="Genomic_DNA"/>
</dbReference>
<dbReference type="InterPro" id="IPR036108">
    <property type="entry name" value="4pyrrol_syn_uPrphyn_synt_sf"/>
</dbReference>
<accession>K1E5Q1</accession>
<proteinExistence type="predicted"/>
<evidence type="ECO:0000313" key="4">
    <source>
        <dbReference type="Proteomes" id="UP000004474"/>
    </source>
</evidence>
<feature type="region of interest" description="Disordered" evidence="1">
    <location>
        <begin position="106"/>
        <end position="174"/>
    </location>
</feature>
<name>K1E5Q1_9MICO</name>
<feature type="region of interest" description="Disordered" evidence="1">
    <location>
        <begin position="199"/>
        <end position="280"/>
    </location>
</feature>
<feature type="domain" description="Tetrapyrrole biosynthesis uroporphyrinogen III synthase" evidence="2">
    <location>
        <begin position="15"/>
        <end position="113"/>
    </location>
</feature>
<comment type="caution">
    <text evidence="3">The sequence shown here is derived from an EMBL/GenBank/DDBJ whole genome shotgun (WGS) entry which is preliminary data.</text>
</comment>
<organism evidence="3 4">
    <name type="scientific">Janibacter hoylei PVAS-1</name>
    <dbReference type="NCBI Taxonomy" id="1210046"/>
    <lineage>
        <taxon>Bacteria</taxon>
        <taxon>Bacillati</taxon>
        <taxon>Actinomycetota</taxon>
        <taxon>Actinomycetes</taxon>
        <taxon>Micrococcales</taxon>
        <taxon>Intrasporangiaceae</taxon>
        <taxon>Janibacter</taxon>
    </lineage>
</organism>
<dbReference type="PANTHER" id="PTHR40082">
    <property type="entry name" value="BLR5956 PROTEIN"/>
    <property type="match status" value="1"/>
</dbReference>
<feature type="compositionally biased region" description="Basic residues" evidence="1">
    <location>
        <begin position="199"/>
        <end position="216"/>
    </location>
</feature>
<protein>
    <submittedName>
        <fullName evidence="3">Uroporphyrinogen III synthase HEM4</fullName>
    </submittedName>
</protein>
<reference evidence="3 4" key="1">
    <citation type="journal article" date="2012" name="J. Bacteriol.">
        <title>Genome Sequence of Janibacter hoylei MTCC8307, Isolated from the Stratospheric Air.</title>
        <authorList>
            <person name="Pawar S.P."/>
            <person name="Dhotre D.P."/>
            <person name="Shetty S.A."/>
            <person name="Chowdhury S.P."/>
            <person name="Chaudhari B.L."/>
            <person name="Shouche Y.S."/>
        </authorList>
    </citation>
    <scope>NUCLEOTIDE SEQUENCE [LARGE SCALE GENOMIC DNA]</scope>
    <source>
        <strain evidence="3 4">PVAS-1</strain>
    </source>
</reference>
<dbReference type="InterPro" id="IPR039793">
    <property type="entry name" value="UROS/Hem4"/>
</dbReference>
<evidence type="ECO:0000256" key="1">
    <source>
        <dbReference type="SAM" id="MobiDB-lite"/>
    </source>
</evidence>
<sequence>MAGRTVLITADRRSDDLAEAFARRGATIRHAAAMSIVHHSDDERLVADTRALVADPPDLVVVTTGAGLRGWLEAADVAGLHGSLTDALSYARIFARGPKAKGALVAHGLTPRVGGRVRDDRRDHRSPPRPGCRRRERRGPAPRQRVRRARRGPDGRGRAGLAAGRLPVGSGAGPCRGHRLDPCRCCRRGRRGRLHLRTGRRGLVRGGRRRGRHRRDRPSVTRRSARRRGRSGHRCPAAGEGGRPARPRAQPHGCPRARRPRALRRRLGLSGPRGPFRPRR</sequence>
<dbReference type="AlphaFoldDB" id="K1E5Q1"/>
<feature type="compositionally biased region" description="Basic residues" evidence="1">
    <location>
        <begin position="255"/>
        <end position="267"/>
    </location>
</feature>
<dbReference type="Pfam" id="PF02602">
    <property type="entry name" value="HEM4"/>
    <property type="match status" value="1"/>
</dbReference>
<dbReference type="SUPFAM" id="SSF69618">
    <property type="entry name" value="HemD-like"/>
    <property type="match status" value="1"/>
</dbReference>
<feature type="compositionally biased region" description="Basic residues" evidence="1">
    <location>
        <begin position="223"/>
        <end position="233"/>
    </location>
</feature>
<evidence type="ECO:0000259" key="2">
    <source>
        <dbReference type="Pfam" id="PF02602"/>
    </source>
</evidence>
<dbReference type="GO" id="GO:0004852">
    <property type="term" value="F:uroporphyrinogen-III synthase activity"/>
    <property type="evidence" value="ECO:0007669"/>
    <property type="project" value="InterPro"/>
</dbReference>
<dbReference type="GO" id="GO:0006780">
    <property type="term" value="P:uroporphyrinogen III biosynthetic process"/>
    <property type="evidence" value="ECO:0007669"/>
    <property type="project" value="InterPro"/>
</dbReference>
<gene>
    <name evidence="3" type="ORF">B277_11360</name>
</gene>
<dbReference type="Gene3D" id="3.40.50.10090">
    <property type="match status" value="2"/>
</dbReference>
<dbReference type="InterPro" id="IPR003754">
    <property type="entry name" value="4pyrrol_synth_uPrphyn_synth"/>
</dbReference>
<dbReference type="eggNOG" id="COG1587">
    <property type="taxonomic scope" value="Bacteria"/>
</dbReference>
<dbReference type="STRING" id="1210046.B277_11360"/>
<dbReference type="PANTHER" id="PTHR40082:SF1">
    <property type="entry name" value="BLR5956 PROTEIN"/>
    <property type="match status" value="1"/>
</dbReference>
<feature type="compositionally biased region" description="Basic and acidic residues" evidence="1">
    <location>
        <begin position="116"/>
        <end position="126"/>
    </location>
</feature>
<dbReference type="Proteomes" id="UP000004474">
    <property type="component" value="Unassembled WGS sequence"/>
</dbReference>